<evidence type="ECO:0000256" key="2">
    <source>
        <dbReference type="ARBA" id="ARBA00022692"/>
    </source>
</evidence>
<keyword evidence="8" id="KW-1185">Reference proteome</keyword>
<evidence type="ECO:0000256" key="4">
    <source>
        <dbReference type="ARBA" id="ARBA00023136"/>
    </source>
</evidence>
<gene>
    <name evidence="7" type="ORF">FHR98_000057</name>
</gene>
<name>A0A839SMX0_9PROT</name>
<dbReference type="Pfam" id="PF04932">
    <property type="entry name" value="Wzy_C"/>
    <property type="match status" value="1"/>
</dbReference>
<comment type="subcellular location">
    <subcellularLocation>
        <location evidence="1">Membrane</location>
        <topology evidence="1">Multi-pass membrane protein</topology>
    </subcellularLocation>
</comment>
<dbReference type="PANTHER" id="PTHR37422">
    <property type="entry name" value="TEICHURONIC ACID BIOSYNTHESIS PROTEIN TUAE"/>
    <property type="match status" value="1"/>
</dbReference>
<dbReference type="Proteomes" id="UP000581135">
    <property type="component" value="Unassembled WGS sequence"/>
</dbReference>
<feature type="transmembrane region" description="Helical" evidence="5">
    <location>
        <begin position="232"/>
        <end position="252"/>
    </location>
</feature>
<feature type="transmembrane region" description="Helical" evidence="5">
    <location>
        <begin position="70"/>
        <end position="87"/>
    </location>
</feature>
<dbReference type="PANTHER" id="PTHR37422:SF13">
    <property type="entry name" value="LIPOPOLYSACCHARIDE BIOSYNTHESIS PROTEIN PA4999-RELATED"/>
    <property type="match status" value="1"/>
</dbReference>
<feature type="transmembrane region" description="Helical" evidence="5">
    <location>
        <begin position="128"/>
        <end position="149"/>
    </location>
</feature>
<keyword evidence="2 5" id="KW-0812">Transmembrane</keyword>
<accession>A0A839SMX0</accession>
<protein>
    <submittedName>
        <fullName evidence="7">O-antigen ligase</fullName>
    </submittedName>
</protein>
<keyword evidence="7" id="KW-0436">Ligase</keyword>
<evidence type="ECO:0000313" key="7">
    <source>
        <dbReference type="EMBL" id="MBB3063792.1"/>
    </source>
</evidence>
<reference evidence="7 8" key="1">
    <citation type="submission" date="2020-08" db="EMBL/GenBank/DDBJ databases">
        <title>Genomic Encyclopedia of Type Strains, Phase III (KMG-III): the genomes of soil and plant-associated and newly described type strains.</title>
        <authorList>
            <person name="Whitman W."/>
        </authorList>
    </citation>
    <scope>NUCLEOTIDE SEQUENCE [LARGE SCALE GENOMIC DNA]</scope>
    <source>
        <strain evidence="7 8">CECT 8803</strain>
    </source>
</reference>
<feature type="transmembrane region" description="Helical" evidence="5">
    <location>
        <begin position="169"/>
        <end position="186"/>
    </location>
</feature>
<keyword evidence="3 5" id="KW-1133">Transmembrane helix</keyword>
<organism evidence="7 8">
    <name type="scientific">Limibacillus halophilus</name>
    <dbReference type="NCBI Taxonomy" id="1579333"/>
    <lineage>
        <taxon>Bacteria</taxon>
        <taxon>Pseudomonadati</taxon>
        <taxon>Pseudomonadota</taxon>
        <taxon>Alphaproteobacteria</taxon>
        <taxon>Rhodospirillales</taxon>
        <taxon>Rhodovibrionaceae</taxon>
        <taxon>Limibacillus</taxon>
    </lineage>
</organism>
<dbReference type="GO" id="GO:0016020">
    <property type="term" value="C:membrane"/>
    <property type="evidence" value="ECO:0007669"/>
    <property type="project" value="UniProtKB-SubCell"/>
</dbReference>
<dbReference type="GO" id="GO:0016874">
    <property type="term" value="F:ligase activity"/>
    <property type="evidence" value="ECO:0007669"/>
    <property type="project" value="UniProtKB-KW"/>
</dbReference>
<dbReference type="EMBL" id="JACHXA010000001">
    <property type="protein sequence ID" value="MBB3063792.1"/>
    <property type="molecule type" value="Genomic_DNA"/>
</dbReference>
<dbReference type="InterPro" id="IPR007016">
    <property type="entry name" value="O-antigen_ligase-rel_domated"/>
</dbReference>
<evidence type="ECO:0000256" key="5">
    <source>
        <dbReference type="SAM" id="Phobius"/>
    </source>
</evidence>
<evidence type="ECO:0000256" key="3">
    <source>
        <dbReference type="ARBA" id="ARBA00022989"/>
    </source>
</evidence>
<evidence type="ECO:0000256" key="1">
    <source>
        <dbReference type="ARBA" id="ARBA00004141"/>
    </source>
</evidence>
<dbReference type="InterPro" id="IPR051533">
    <property type="entry name" value="WaaL-like"/>
</dbReference>
<dbReference type="AlphaFoldDB" id="A0A839SMX0"/>
<feature type="transmembrane region" description="Helical" evidence="5">
    <location>
        <begin position="331"/>
        <end position="351"/>
    </location>
</feature>
<feature type="transmembrane region" description="Helical" evidence="5">
    <location>
        <begin position="17"/>
        <end position="50"/>
    </location>
</feature>
<evidence type="ECO:0000313" key="8">
    <source>
        <dbReference type="Proteomes" id="UP000581135"/>
    </source>
</evidence>
<feature type="transmembrane region" description="Helical" evidence="5">
    <location>
        <begin position="93"/>
        <end position="116"/>
    </location>
</feature>
<keyword evidence="4 5" id="KW-0472">Membrane</keyword>
<proteinExistence type="predicted"/>
<sequence length="417" mass="44698">MSNSSGAVRLPGTADSAPFLCLIVTATLLTSLFASKVFTLAFLSLALVLLFLNAQEPSRSSIAGSGVKQLWIALGLPLAYMFLSSFWSNDPGFSLLAAGKLLILLLVGSLAVSPHFSRHILATWTTRLAGAAWLLPLVLIVAVVTLAGAAFDSLFQPNAVPLLSDVNKLLATAFPLLWILAACLGADLRKSWLVLWLIALIFLSGEHVVGPLAFALTAFVLPVAAHFRRPEWIVPMAALAASSIIILAAIYFQSQGGPVVEGDRNAGALSELLARVNAGDRQMIWLQAFRVFLEEPWFGHGFRMSRFILEAGTGGNPPAHILHPHNFTLQILMEVGILGMLVIYTGFSLAWVKLLSWMNPQGVQLATGLGFCLLVVWSAGFGVWQSYLLGAFISGLTLIRLCFPSAPTSTPQGAQPK</sequence>
<comment type="caution">
    <text evidence="7">The sequence shown here is derived from an EMBL/GenBank/DDBJ whole genome shotgun (WGS) entry which is preliminary data.</text>
</comment>
<feature type="transmembrane region" description="Helical" evidence="5">
    <location>
        <begin position="363"/>
        <end position="384"/>
    </location>
</feature>
<feature type="domain" description="O-antigen ligase-related" evidence="6">
    <location>
        <begin position="194"/>
        <end position="343"/>
    </location>
</feature>
<evidence type="ECO:0000259" key="6">
    <source>
        <dbReference type="Pfam" id="PF04932"/>
    </source>
</evidence>
<feature type="transmembrane region" description="Helical" evidence="5">
    <location>
        <begin position="193"/>
        <end position="220"/>
    </location>
</feature>
<dbReference type="RefSeq" id="WP_221205653.1">
    <property type="nucleotide sequence ID" value="NZ_JACHXA010000001.1"/>
</dbReference>